<dbReference type="EMBL" id="AB711120">
    <property type="protein sequence ID" value="BAM99107.1"/>
    <property type="molecule type" value="Genomic_DNA"/>
</dbReference>
<proteinExistence type="predicted"/>
<dbReference type="KEGG" id="vg:15042048"/>
<name>M4ZQX6_9CAUD</name>
<dbReference type="RefSeq" id="YP_007678053.1">
    <property type="nucleotide sequence ID" value="NC_020883.1"/>
</dbReference>
<evidence type="ECO:0000313" key="2">
    <source>
        <dbReference type="Proteomes" id="UP000011861"/>
    </source>
</evidence>
<keyword evidence="2" id="KW-1185">Reference proteome</keyword>
<dbReference type="GeneID" id="15042048"/>
<dbReference type="Proteomes" id="UP000011861">
    <property type="component" value="Segment"/>
</dbReference>
<evidence type="ECO:0000313" key="1">
    <source>
        <dbReference type="EMBL" id="BAM99107.1"/>
    </source>
</evidence>
<sequence>MKQTTKIYIQKKTGISRDEFEKIMNKRRIALEAIKSDIQIYLFSNNEEDLKIAMRNLDKEIEKIKS</sequence>
<organism evidence="1 2">
    <name type="scientific">Bacillus phage PM1</name>
    <dbReference type="NCBI Taxonomy" id="547228"/>
    <lineage>
        <taxon>Viruses</taxon>
        <taxon>Duplodnaviria</taxon>
        <taxon>Heunggongvirae</taxon>
        <taxon>Uroviricota</taxon>
        <taxon>Caudoviricetes</taxon>
        <taxon>Pemunavirus</taxon>
        <taxon>Pemunavirus PM1</taxon>
    </lineage>
</organism>
<accession>M4ZQX6</accession>
<protein>
    <submittedName>
        <fullName evidence="1">Uncharacterized protein</fullName>
    </submittedName>
</protein>
<reference evidence="1 2" key="1">
    <citation type="journal article" date="2013" name="Virus Genes">
        <title>Complete nucleotide sequence of Bacillus subtilis (natto) bacteriophage PM1, a phage associated with disruption of food production.</title>
        <authorList>
            <person name="Umene K."/>
            <person name="Shiraishi A."/>
        </authorList>
    </citation>
    <scope>NUCLEOTIDE SEQUENCE [LARGE SCALE GENOMIC DNA]</scope>
    <source>
        <strain evidence="1">PM1</strain>
    </source>
</reference>